<reference evidence="2" key="2">
    <citation type="journal article" date="2019" name="IMA Fungus">
        <title>Genome sequencing and comparison of five Tilletia species to identify candidate genes for the detection of regulated species infecting wheat.</title>
        <authorList>
            <person name="Nguyen H.D.T."/>
            <person name="Sultana T."/>
            <person name="Kesanakurti P."/>
            <person name="Hambleton S."/>
        </authorList>
    </citation>
    <scope>NUCLEOTIDE SEQUENCE</scope>
    <source>
        <strain evidence="2">DAOMC 236416</strain>
    </source>
</reference>
<feature type="region of interest" description="Disordered" evidence="1">
    <location>
        <begin position="115"/>
        <end position="134"/>
    </location>
</feature>
<proteinExistence type="predicted"/>
<dbReference type="AlphaFoldDB" id="A0A8T8SDZ8"/>
<sequence length="168" mass="18633">MFQYMSMTARRICAQESASLRTPPYLCRLLQRLSAIGNPGCWFHRRSKRSSDPQRVPPADLRMFVGLIVTRIQDGLGQRTVERFESEAAALGKGTHGFSTCSRLSVSVVSPSILPSGSRASQVQRHRRRRFRSSLVSPRKASLVSTPSSPSTLGVRALIVAFQMNPCK</sequence>
<name>A0A8T8SDZ8_9BASI</name>
<dbReference type="EMBL" id="LWDF02001721">
    <property type="protein sequence ID" value="KAE8237598.1"/>
    <property type="molecule type" value="Genomic_DNA"/>
</dbReference>
<evidence type="ECO:0000256" key="1">
    <source>
        <dbReference type="SAM" id="MobiDB-lite"/>
    </source>
</evidence>
<protein>
    <submittedName>
        <fullName evidence="2">Uncharacterized protein</fullName>
    </submittedName>
</protein>
<dbReference type="Proteomes" id="UP000077521">
    <property type="component" value="Unassembled WGS sequence"/>
</dbReference>
<keyword evidence="3" id="KW-1185">Reference proteome</keyword>
<evidence type="ECO:0000313" key="2">
    <source>
        <dbReference type="EMBL" id="KAE8237598.1"/>
    </source>
</evidence>
<gene>
    <name evidence="2" type="ORF">A4X13_0g8722</name>
</gene>
<evidence type="ECO:0000313" key="3">
    <source>
        <dbReference type="Proteomes" id="UP000077521"/>
    </source>
</evidence>
<comment type="caution">
    <text evidence="2">The sequence shown here is derived from an EMBL/GenBank/DDBJ whole genome shotgun (WGS) entry which is preliminary data.</text>
</comment>
<reference evidence="2" key="1">
    <citation type="submission" date="2016-04" db="EMBL/GenBank/DDBJ databases">
        <authorList>
            <person name="Nguyen H.D."/>
            <person name="Samba Siva P."/>
            <person name="Cullis J."/>
            <person name="Levesque C.A."/>
            <person name="Hambleton S."/>
        </authorList>
    </citation>
    <scope>NUCLEOTIDE SEQUENCE</scope>
    <source>
        <strain evidence="2">DAOMC 236416</strain>
    </source>
</reference>
<organism evidence="2 3">
    <name type="scientific">Tilletia indica</name>
    <dbReference type="NCBI Taxonomy" id="43049"/>
    <lineage>
        <taxon>Eukaryota</taxon>
        <taxon>Fungi</taxon>
        <taxon>Dikarya</taxon>
        <taxon>Basidiomycota</taxon>
        <taxon>Ustilaginomycotina</taxon>
        <taxon>Exobasidiomycetes</taxon>
        <taxon>Tilletiales</taxon>
        <taxon>Tilletiaceae</taxon>
        <taxon>Tilletia</taxon>
    </lineage>
</organism>
<accession>A0A8T8SDZ8</accession>